<dbReference type="GO" id="GO:0005654">
    <property type="term" value="C:nucleoplasm"/>
    <property type="evidence" value="ECO:0007669"/>
    <property type="project" value="TreeGrafter"/>
</dbReference>
<gene>
    <name evidence="2" type="ORF">AAFF_G00015560</name>
</gene>
<feature type="region of interest" description="Disordered" evidence="1">
    <location>
        <begin position="63"/>
        <end position="93"/>
    </location>
</feature>
<dbReference type="PANTHER" id="PTHR14330:SF2">
    <property type="entry name" value="A-KINASE-INTERACTING PROTEIN 1"/>
    <property type="match status" value="1"/>
</dbReference>
<evidence type="ECO:0000313" key="3">
    <source>
        <dbReference type="Proteomes" id="UP001221898"/>
    </source>
</evidence>
<reference evidence="2" key="1">
    <citation type="journal article" date="2023" name="Science">
        <title>Genome structures resolve the early diversification of teleost fishes.</title>
        <authorList>
            <person name="Parey E."/>
            <person name="Louis A."/>
            <person name="Montfort J."/>
            <person name="Bouchez O."/>
            <person name="Roques C."/>
            <person name="Iampietro C."/>
            <person name="Lluch J."/>
            <person name="Castinel A."/>
            <person name="Donnadieu C."/>
            <person name="Desvignes T."/>
            <person name="Floi Bucao C."/>
            <person name="Jouanno E."/>
            <person name="Wen M."/>
            <person name="Mejri S."/>
            <person name="Dirks R."/>
            <person name="Jansen H."/>
            <person name="Henkel C."/>
            <person name="Chen W.J."/>
            <person name="Zahm M."/>
            <person name="Cabau C."/>
            <person name="Klopp C."/>
            <person name="Thompson A.W."/>
            <person name="Robinson-Rechavi M."/>
            <person name="Braasch I."/>
            <person name="Lecointre G."/>
            <person name="Bobe J."/>
            <person name="Postlethwait J.H."/>
            <person name="Berthelot C."/>
            <person name="Roest Crollius H."/>
            <person name="Guiguen Y."/>
        </authorList>
    </citation>
    <scope>NUCLEOTIDE SEQUENCE</scope>
    <source>
        <strain evidence="2">NC1722</strain>
    </source>
</reference>
<dbReference type="PANTHER" id="PTHR14330">
    <property type="entry name" value="A-KINASE-INTERACTING PROTEIN 1"/>
    <property type="match status" value="1"/>
</dbReference>
<organism evidence="2 3">
    <name type="scientific">Aldrovandia affinis</name>
    <dbReference type="NCBI Taxonomy" id="143900"/>
    <lineage>
        <taxon>Eukaryota</taxon>
        <taxon>Metazoa</taxon>
        <taxon>Chordata</taxon>
        <taxon>Craniata</taxon>
        <taxon>Vertebrata</taxon>
        <taxon>Euteleostomi</taxon>
        <taxon>Actinopterygii</taxon>
        <taxon>Neopterygii</taxon>
        <taxon>Teleostei</taxon>
        <taxon>Notacanthiformes</taxon>
        <taxon>Halosauridae</taxon>
        <taxon>Aldrovandia</taxon>
    </lineage>
</organism>
<evidence type="ECO:0000313" key="2">
    <source>
        <dbReference type="EMBL" id="KAJ8396718.1"/>
    </source>
</evidence>
<dbReference type="GO" id="GO:1901222">
    <property type="term" value="P:regulation of non-canonical NF-kappaB signal transduction"/>
    <property type="evidence" value="ECO:0007669"/>
    <property type="project" value="InterPro"/>
</dbReference>
<feature type="compositionally biased region" description="Basic and acidic residues" evidence="1">
    <location>
        <begin position="77"/>
        <end position="93"/>
    </location>
</feature>
<protein>
    <recommendedName>
        <fullName evidence="4">A-kinase interacting protein 1</fullName>
    </recommendedName>
</protein>
<dbReference type="EMBL" id="JAINUG010000104">
    <property type="protein sequence ID" value="KAJ8396718.1"/>
    <property type="molecule type" value="Genomic_DNA"/>
</dbReference>
<sequence>MCIDGTFINTRRDSWFCVFRVVVVCLTSGVEPMSSETWMESSLRRSSRLGLQVLERARRRSVDWASASASPSPPHRTPADDVQTNRDETTNQRLPWEAETREEQARATLDDAFQTIVEFMAQTTHQCKNFYESAPVREPSQREVDHARRYHSRELPGLTQRNASSGKNEQRALEDFHIEVPPGTYAITARAGESDEQTHMVQVEAGESVDLTFHL</sequence>
<name>A0AAD7WH88_9TELE</name>
<proteinExistence type="predicted"/>
<comment type="caution">
    <text evidence="2">The sequence shown here is derived from an EMBL/GenBank/DDBJ whole genome shotgun (WGS) entry which is preliminary data.</text>
</comment>
<evidence type="ECO:0008006" key="4">
    <source>
        <dbReference type="Google" id="ProtNLM"/>
    </source>
</evidence>
<dbReference type="InterPro" id="IPR033214">
    <property type="entry name" value="AKIP1"/>
</dbReference>
<dbReference type="Proteomes" id="UP001221898">
    <property type="component" value="Unassembled WGS sequence"/>
</dbReference>
<keyword evidence="3" id="KW-1185">Reference proteome</keyword>
<evidence type="ECO:0000256" key="1">
    <source>
        <dbReference type="SAM" id="MobiDB-lite"/>
    </source>
</evidence>
<accession>A0AAD7WH88</accession>
<dbReference type="AlphaFoldDB" id="A0AAD7WH88"/>